<name>A0ABY4RKM9_9BACL</name>
<organism evidence="1 2">
    <name type="scientific">Paenibacillus konkukensis</name>
    <dbReference type="NCBI Taxonomy" id="2020716"/>
    <lineage>
        <taxon>Bacteria</taxon>
        <taxon>Bacillati</taxon>
        <taxon>Bacillota</taxon>
        <taxon>Bacilli</taxon>
        <taxon>Bacillales</taxon>
        <taxon>Paenibacillaceae</taxon>
        <taxon>Paenibacillus</taxon>
    </lineage>
</organism>
<sequence length="148" mass="16771">MAFEDKFLYHADRANNVLSWQVRDALTVEDAEKASALVKQNLAVMNEAKLLVDNRFMVSKGRPIVFSPEVNMIWEQLQSDILPKVSKCAILCSGVIMKMQMDRIARASGMIEVLQSFWSDDSDTMRIDAYQFLGVTGNELIDRHTVQA</sequence>
<evidence type="ECO:0000313" key="2">
    <source>
        <dbReference type="Proteomes" id="UP001057134"/>
    </source>
</evidence>
<reference evidence="1" key="1">
    <citation type="submission" date="2018-02" db="EMBL/GenBank/DDBJ databases">
        <authorList>
            <person name="Kim S.-K."/>
            <person name="Jung H.-I."/>
            <person name="Lee S.-W."/>
        </authorList>
    </citation>
    <scope>NUCLEOTIDE SEQUENCE</scope>
    <source>
        <strain evidence="1">SK3146</strain>
    </source>
</reference>
<accession>A0ABY4RKM9</accession>
<reference evidence="1" key="2">
    <citation type="journal article" date="2021" name="J Anim Sci Technol">
        <title>Complete genome sequence of Paenibacillus konkukensis sp. nov. SK3146 as a potential probiotic strain.</title>
        <authorList>
            <person name="Jung H.I."/>
            <person name="Park S."/>
            <person name="Niu K.M."/>
            <person name="Lee S.W."/>
            <person name="Kothari D."/>
            <person name="Yi K.J."/>
            <person name="Kim S.K."/>
        </authorList>
    </citation>
    <scope>NUCLEOTIDE SEQUENCE</scope>
    <source>
        <strain evidence="1">SK3146</strain>
    </source>
</reference>
<keyword evidence="2" id="KW-1185">Reference proteome</keyword>
<proteinExistence type="predicted"/>
<dbReference type="Proteomes" id="UP001057134">
    <property type="component" value="Chromosome"/>
</dbReference>
<dbReference type="EMBL" id="CP027059">
    <property type="protein sequence ID" value="UQZ83052.1"/>
    <property type="molecule type" value="Genomic_DNA"/>
</dbReference>
<protein>
    <submittedName>
        <fullName evidence="1">Uncharacterized protein</fullName>
    </submittedName>
</protein>
<dbReference type="RefSeq" id="WP_249865118.1">
    <property type="nucleotide sequence ID" value="NZ_CP027059.1"/>
</dbReference>
<gene>
    <name evidence="1" type="ORF">SK3146_02213</name>
</gene>
<evidence type="ECO:0000313" key="1">
    <source>
        <dbReference type="EMBL" id="UQZ83052.1"/>
    </source>
</evidence>